<feature type="signal peptide" evidence="3">
    <location>
        <begin position="1"/>
        <end position="29"/>
    </location>
</feature>
<dbReference type="KEGG" id="ccos:Pan44_51160"/>
<feature type="chain" id="PRO_5021974610" evidence="3">
    <location>
        <begin position="30"/>
        <end position="397"/>
    </location>
</feature>
<dbReference type="GO" id="GO:0030313">
    <property type="term" value="C:cell envelope"/>
    <property type="evidence" value="ECO:0007669"/>
    <property type="project" value="UniProtKB-SubCell"/>
</dbReference>
<dbReference type="Gene3D" id="1.10.287.470">
    <property type="entry name" value="Helix hairpin bin"/>
    <property type="match status" value="1"/>
</dbReference>
<dbReference type="Gene3D" id="2.40.30.170">
    <property type="match status" value="1"/>
</dbReference>
<dbReference type="PANTHER" id="PTHR30158">
    <property type="entry name" value="ACRA/E-RELATED COMPONENT OF DRUG EFFLUX TRANSPORTER"/>
    <property type="match status" value="1"/>
</dbReference>
<protein>
    <submittedName>
        <fullName evidence="6">Efflux pump periplasmic linker BepD</fullName>
    </submittedName>
</protein>
<dbReference type="InterPro" id="IPR006143">
    <property type="entry name" value="RND_pump_MFP"/>
</dbReference>
<proteinExistence type="inferred from homology"/>
<dbReference type="GO" id="GO:0005886">
    <property type="term" value="C:plasma membrane"/>
    <property type="evidence" value="ECO:0007669"/>
    <property type="project" value="TreeGrafter"/>
</dbReference>
<evidence type="ECO:0000313" key="6">
    <source>
        <dbReference type="EMBL" id="QDT57051.1"/>
    </source>
</evidence>
<name>A0A517SLR1_9PLAN</name>
<feature type="domain" description="Multidrug resistance protein MdtA-like beta-barrel" evidence="5">
    <location>
        <begin position="211"/>
        <end position="304"/>
    </location>
</feature>
<evidence type="ECO:0000313" key="7">
    <source>
        <dbReference type="Proteomes" id="UP000315700"/>
    </source>
</evidence>
<dbReference type="Gene3D" id="2.40.50.100">
    <property type="match status" value="1"/>
</dbReference>
<dbReference type="PANTHER" id="PTHR30158:SF10">
    <property type="entry name" value="CATION EFFLUX PUMP"/>
    <property type="match status" value="1"/>
</dbReference>
<keyword evidence="7" id="KW-1185">Reference proteome</keyword>
<dbReference type="Pfam" id="PF25944">
    <property type="entry name" value="Beta-barrel_RND"/>
    <property type="match status" value="1"/>
</dbReference>
<dbReference type="InterPro" id="IPR058625">
    <property type="entry name" value="MdtA-like_BSH"/>
</dbReference>
<dbReference type="GO" id="GO:0046677">
    <property type="term" value="P:response to antibiotic"/>
    <property type="evidence" value="ECO:0007669"/>
    <property type="project" value="TreeGrafter"/>
</dbReference>
<keyword evidence="2" id="KW-0175">Coiled coil</keyword>
<dbReference type="InParanoid" id="A0A517SLR1"/>
<organism evidence="6 7">
    <name type="scientific">Caulifigura coniformis</name>
    <dbReference type="NCBI Taxonomy" id="2527983"/>
    <lineage>
        <taxon>Bacteria</taxon>
        <taxon>Pseudomonadati</taxon>
        <taxon>Planctomycetota</taxon>
        <taxon>Planctomycetia</taxon>
        <taxon>Planctomycetales</taxon>
        <taxon>Planctomycetaceae</taxon>
        <taxon>Caulifigura</taxon>
    </lineage>
</organism>
<evidence type="ECO:0000259" key="4">
    <source>
        <dbReference type="Pfam" id="PF25917"/>
    </source>
</evidence>
<dbReference type="AlphaFoldDB" id="A0A517SLR1"/>
<dbReference type="SUPFAM" id="SSF111369">
    <property type="entry name" value="HlyD-like secretion proteins"/>
    <property type="match status" value="1"/>
</dbReference>
<dbReference type="Gene3D" id="2.40.420.20">
    <property type="match status" value="1"/>
</dbReference>
<feature type="domain" description="Multidrug resistance protein MdtA-like barrel-sandwich hybrid" evidence="4">
    <location>
        <begin position="63"/>
        <end position="204"/>
    </location>
</feature>
<keyword evidence="3" id="KW-0732">Signal</keyword>
<dbReference type="EMBL" id="CP036271">
    <property type="protein sequence ID" value="QDT57051.1"/>
    <property type="molecule type" value="Genomic_DNA"/>
</dbReference>
<feature type="coiled-coil region" evidence="2">
    <location>
        <begin position="105"/>
        <end position="168"/>
    </location>
</feature>
<evidence type="ECO:0000256" key="2">
    <source>
        <dbReference type="SAM" id="Coils"/>
    </source>
</evidence>
<dbReference type="Pfam" id="PF25917">
    <property type="entry name" value="BSH_RND"/>
    <property type="match status" value="1"/>
</dbReference>
<comment type="similarity">
    <text evidence="1">Belongs to the membrane fusion protein (MFP) (TC 8.A.1) family.</text>
</comment>
<dbReference type="InterPro" id="IPR058626">
    <property type="entry name" value="MdtA-like_b-barrel"/>
</dbReference>
<evidence type="ECO:0000259" key="5">
    <source>
        <dbReference type="Pfam" id="PF25944"/>
    </source>
</evidence>
<dbReference type="GO" id="GO:0022857">
    <property type="term" value="F:transmembrane transporter activity"/>
    <property type="evidence" value="ECO:0007669"/>
    <property type="project" value="InterPro"/>
</dbReference>
<dbReference type="Proteomes" id="UP000315700">
    <property type="component" value="Chromosome"/>
</dbReference>
<dbReference type="NCBIfam" id="TIGR01730">
    <property type="entry name" value="RND_mfp"/>
    <property type="match status" value="1"/>
</dbReference>
<evidence type="ECO:0000256" key="3">
    <source>
        <dbReference type="SAM" id="SignalP"/>
    </source>
</evidence>
<accession>A0A517SLR1</accession>
<gene>
    <name evidence="6" type="primary">bepD</name>
    <name evidence="6" type="ORF">Pan44_51160</name>
</gene>
<sequence length="397" mass="43948" precursor="true">MICTSFHSPRRHCSLWCSLLIAGCSSAAARPQPEPPKVTVRHPELRQVVDSKDYNGTAAASATVEIRSRVRGYIQDVHFVDGQNVKAGELLFELDPRPFQLEIDAARQQLALDQAQLEASQLDEQRQKDLMAKMAGTRADLEKAVATRKSWEAKIQIAQELIRQKELDLEYSRITAPISGQLSRAQLTKGNLVNAGGSDPLLTTLVAIDPIYLYFNVDERTLLEYRAHRASKEKAGQLPPVNEAGIPFEFGLETETGFPNKGVIDFAENTIEASTGTLQIRGRAENADRRYVPGSRVRIRIATGDPYEAVCVPEISILSDQDKKYVLTLNAEKVVVRRDVLLGTLLDDGMQVIRTPPDSKTPLTPDDLVITVGLQRARINYPVQPMNEQGEALALAK</sequence>
<reference evidence="6 7" key="1">
    <citation type="submission" date="2019-02" db="EMBL/GenBank/DDBJ databases">
        <title>Deep-cultivation of Planctomycetes and their phenomic and genomic characterization uncovers novel biology.</title>
        <authorList>
            <person name="Wiegand S."/>
            <person name="Jogler M."/>
            <person name="Boedeker C."/>
            <person name="Pinto D."/>
            <person name="Vollmers J."/>
            <person name="Rivas-Marin E."/>
            <person name="Kohn T."/>
            <person name="Peeters S.H."/>
            <person name="Heuer A."/>
            <person name="Rast P."/>
            <person name="Oberbeckmann S."/>
            <person name="Bunk B."/>
            <person name="Jeske O."/>
            <person name="Meyerdierks A."/>
            <person name="Storesund J.E."/>
            <person name="Kallscheuer N."/>
            <person name="Luecker S."/>
            <person name="Lage O.M."/>
            <person name="Pohl T."/>
            <person name="Merkel B.J."/>
            <person name="Hornburger P."/>
            <person name="Mueller R.-W."/>
            <person name="Bruemmer F."/>
            <person name="Labrenz M."/>
            <person name="Spormann A.M."/>
            <person name="Op den Camp H."/>
            <person name="Overmann J."/>
            <person name="Amann R."/>
            <person name="Jetten M.S.M."/>
            <person name="Mascher T."/>
            <person name="Medema M.H."/>
            <person name="Devos D.P."/>
            <person name="Kaster A.-K."/>
            <person name="Ovreas L."/>
            <person name="Rohde M."/>
            <person name="Galperin M.Y."/>
            <person name="Jogler C."/>
        </authorList>
    </citation>
    <scope>NUCLEOTIDE SEQUENCE [LARGE SCALE GENOMIC DNA]</scope>
    <source>
        <strain evidence="6 7">Pan44</strain>
    </source>
</reference>
<evidence type="ECO:0000256" key="1">
    <source>
        <dbReference type="ARBA" id="ARBA00009477"/>
    </source>
</evidence>